<accession>A0A5B7G030</accession>
<dbReference type="Proteomes" id="UP000324222">
    <property type="component" value="Unassembled WGS sequence"/>
</dbReference>
<dbReference type="EMBL" id="VSRR010009527">
    <property type="protein sequence ID" value="MPC50478.1"/>
    <property type="molecule type" value="Genomic_DNA"/>
</dbReference>
<gene>
    <name evidence="2" type="ORF">E2C01_044307</name>
</gene>
<sequence>MTKRHRGSAESLDLVQPKQSKVSPGAHNRESSRDLFTRVPPVVSVQPPVMPSVSDRASFDGDVR</sequence>
<evidence type="ECO:0000313" key="2">
    <source>
        <dbReference type="EMBL" id="MPC50478.1"/>
    </source>
</evidence>
<keyword evidence="3" id="KW-1185">Reference proteome</keyword>
<evidence type="ECO:0000313" key="3">
    <source>
        <dbReference type="Proteomes" id="UP000324222"/>
    </source>
</evidence>
<feature type="compositionally biased region" description="Low complexity" evidence="1">
    <location>
        <begin position="39"/>
        <end position="54"/>
    </location>
</feature>
<feature type="compositionally biased region" description="Basic and acidic residues" evidence="1">
    <location>
        <begin position="27"/>
        <end position="36"/>
    </location>
</feature>
<name>A0A5B7G030_PORTR</name>
<evidence type="ECO:0000256" key="1">
    <source>
        <dbReference type="SAM" id="MobiDB-lite"/>
    </source>
</evidence>
<comment type="caution">
    <text evidence="2">The sequence shown here is derived from an EMBL/GenBank/DDBJ whole genome shotgun (WGS) entry which is preliminary data.</text>
</comment>
<proteinExistence type="predicted"/>
<dbReference type="AlphaFoldDB" id="A0A5B7G030"/>
<protein>
    <submittedName>
        <fullName evidence="2">Uncharacterized protein</fullName>
    </submittedName>
</protein>
<reference evidence="2 3" key="1">
    <citation type="submission" date="2019-05" db="EMBL/GenBank/DDBJ databases">
        <title>Another draft genome of Portunus trituberculatus and its Hox gene families provides insights of decapod evolution.</title>
        <authorList>
            <person name="Jeong J.-H."/>
            <person name="Song I."/>
            <person name="Kim S."/>
            <person name="Choi T."/>
            <person name="Kim D."/>
            <person name="Ryu S."/>
            <person name="Kim W."/>
        </authorList>
    </citation>
    <scope>NUCLEOTIDE SEQUENCE [LARGE SCALE GENOMIC DNA]</scope>
    <source>
        <tissue evidence="2">Muscle</tissue>
    </source>
</reference>
<organism evidence="2 3">
    <name type="scientific">Portunus trituberculatus</name>
    <name type="common">Swimming crab</name>
    <name type="synonym">Neptunus trituberculatus</name>
    <dbReference type="NCBI Taxonomy" id="210409"/>
    <lineage>
        <taxon>Eukaryota</taxon>
        <taxon>Metazoa</taxon>
        <taxon>Ecdysozoa</taxon>
        <taxon>Arthropoda</taxon>
        <taxon>Crustacea</taxon>
        <taxon>Multicrustacea</taxon>
        <taxon>Malacostraca</taxon>
        <taxon>Eumalacostraca</taxon>
        <taxon>Eucarida</taxon>
        <taxon>Decapoda</taxon>
        <taxon>Pleocyemata</taxon>
        <taxon>Brachyura</taxon>
        <taxon>Eubrachyura</taxon>
        <taxon>Portunoidea</taxon>
        <taxon>Portunidae</taxon>
        <taxon>Portuninae</taxon>
        <taxon>Portunus</taxon>
    </lineage>
</organism>
<feature type="region of interest" description="Disordered" evidence="1">
    <location>
        <begin position="1"/>
        <end position="64"/>
    </location>
</feature>